<feature type="compositionally biased region" description="Polar residues" evidence="10">
    <location>
        <begin position="34"/>
        <end position="47"/>
    </location>
</feature>
<dbReference type="GO" id="GO:0005634">
    <property type="term" value="C:nucleus"/>
    <property type="evidence" value="ECO:0007669"/>
    <property type="project" value="UniProtKB-SubCell"/>
</dbReference>
<keyword evidence="7" id="KW-0804">Transcription</keyword>
<feature type="domain" description="C2H2-type" evidence="11">
    <location>
        <begin position="258"/>
        <end position="285"/>
    </location>
</feature>
<feature type="region of interest" description="Disordered" evidence="10">
    <location>
        <begin position="333"/>
        <end position="449"/>
    </location>
</feature>
<evidence type="ECO:0000256" key="3">
    <source>
        <dbReference type="ARBA" id="ARBA00022737"/>
    </source>
</evidence>
<feature type="compositionally biased region" description="Polar residues" evidence="10">
    <location>
        <begin position="583"/>
        <end position="595"/>
    </location>
</feature>
<keyword evidence="5" id="KW-0862">Zinc</keyword>
<keyword evidence="2" id="KW-0479">Metal-binding</keyword>
<feature type="compositionally biased region" description="Polar residues" evidence="10">
    <location>
        <begin position="139"/>
        <end position="175"/>
    </location>
</feature>
<feature type="region of interest" description="Disordered" evidence="10">
    <location>
        <begin position="26"/>
        <end position="261"/>
    </location>
</feature>
<dbReference type="PANTHER" id="PTHR16515:SF49">
    <property type="entry name" value="GASTRULA ZINC FINGER PROTEIN XLCGF49.1-LIKE-RELATED"/>
    <property type="match status" value="1"/>
</dbReference>
<dbReference type="OrthoDB" id="8117402at2759"/>
<feature type="compositionally biased region" description="Polar residues" evidence="10">
    <location>
        <begin position="386"/>
        <end position="401"/>
    </location>
</feature>
<dbReference type="Proteomes" id="UP000799421">
    <property type="component" value="Unassembled WGS sequence"/>
</dbReference>
<dbReference type="GO" id="GO:0008270">
    <property type="term" value="F:zinc ion binding"/>
    <property type="evidence" value="ECO:0007669"/>
    <property type="project" value="UniProtKB-KW"/>
</dbReference>
<dbReference type="Gene3D" id="3.30.160.60">
    <property type="entry name" value="Classic Zinc Finger"/>
    <property type="match status" value="3"/>
</dbReference>
<keyword evidence="4 9" id="KW-0863">Zinc-finger</keyword>
<evidence type="ECO:0000259" key="11">
    <source>
        <dbReference type="PROSITE" id="PS50157"/>
    </source>
</evidence>
<feature type="compositionally biased region" description="Polar residues" evidence="10">
    <location>
        <begin position="78"/>
        <end position="92"/>
    </location>
</feature>
<feature type="region of interest" description="Disordered" evidence="10">
    <location>
        <begin position="497"/>
        <end position="524"/>
    </location>
</feature>
<dbReference type="Pfam" id="PF00096">
    <property type="entry name" value="zf-C2H2"/>
    <property type="match status" value="1"/>
</dbReference>
<dbReference type="InterPro" id="IPR013087">
    <property type="entry name" value="Znf_C2H2_type"/>
</dbReference>
<keyword evidence="13" id="KW-1185">Reference proteome</keyword>
<evidence type="ECO:0000313" key="13">
    <source>
        <dbReference type="Proteomes" id="UP000799421"/>
    </source>
</evidence>
<dbReference type="SMART" id="SM00355">
    <property type="entry name" value="ZnF_C2H2"/>
    <property type="match status" value="3"/>
</dbReference>
<dbReference type="PANTHER" id="PTHR16515">
    <property type="entry name" value="PR DOMAIN ZINC FINGER PROTEIN"/>
    <property type="match status" value="1"/>
</dbReference>
<protein>
    <recommendedName>
        <fullName evidence="11">C2H2-type domain-containing protein</fullName>
    </recommendedName>
</protein>
<dbReference type="InterPro" id="IPR050331">
    <property type="entry name" value="Zinc_finger"/>
</dbReference>
<accession>A0A6A7C841</accession>
<evidence type="ECO:0000256" key="1">
    <source>
        <dbReference type="ARBA" id="ARBA00004123"/>
    </source>
</evidence>
<name>A0A6A7C841_9PEZI</name>
<dbReference type="SUPFAM" id="SSF57667">
    <property type="entry name" value="beta-beta-alpha zinc fingers"/>
    <property type="match status" value="2"/>
</dbReference>
<feature type="compositionally biased region" description="Basic and acidic residues" evidence="10">
    <location>
        <begin position="370"/>
        <end position="379"/>
    </location>
</feature>
<organism evidence="12 13">
    <name type="scientific">Piedraia hortae CBS 480.64</name>
    <dbReference type="NCBI Taxonomy" id="1314780"/>
    <lineage>
        <taxon>Eukaryota</taxon>
        <taxon>Fungi</taxon>
        <taxon>Dikarya</taxon>
        <taxon>Ascomycota</taxon>
        <taxon>Pezizomycotina</taxon>
        <taxon>Dothideomycetes</taxon>
        <taxon>Dothideomycetidae</taxon>
        <taxon>Capnodiales</taxon>
        <taxon>Piedraiaceae</taxon>
        <taxon>Piedraia</taxon>
    </lineage>
</organism>
<feature type="compositionally biased region" description="Polar residues" evidence="10">
    <location>
        <begin position="102"/>
        <end position="112"/>
    </location>
</feature>
<keyword evidence="8" id="KW-0539">Nucleus</keyword>
<dbReference type="InterPro" id="IPR036236">
    <property type="entry name" value="Znf_C2H2_sf"/>
</dbReference>
<dbReference type="FunFam" id="3.30.160.60:FF:000032">
    <property type="entry name" value="Krueppel-like factor 4"/>
    <property type="match status" value="1"/>
</dbReference>
<dbReference type="PROSITE" id="PS00028">
    <property type="entry name" value="ZINC_FINGER_C2H2_1"/>
    <property type="match status" value="2"/>
</dbReference>
<gene>
    <name evidence="12" type="ORF">K470DRAFT_104871</name>
</gene>
<evidence type="ECO:0000256" key="10">
    <source>
        <dbReference type="SAM" id="MobiDB-lite"/>
    </source>
</evidence>
<evidence type="ECO:0000256" key="5">
    <source>
        <dbReference type="ARBA" id="ARBA00022833"/>
    </source>
</evidence>
<evidence type="ECO:0000256" key="2">
    <source>
        <dbReference type="ARBA" id="ARBA00022723"/>
    </source>
</evidence>
<evidence type="ECO:0000256" key="6">
    <source>
        <dbReference type="ARBA" id="ARBA00023015"/>
    </source>
</evidence>
<reference evidence="12" key="1">
    <citation type="journal article" date="2020" name="Stud. Mycol.">
        <title>101 Dothideomycetes genomes: a test case for predicting lifestyles and emergence of pathogens.</title>
        <authorList>
            <person name="Haridas S."/>
            <person name="Albert R."/>
            <person name="Binder M."/>
            <person name="Bloem J."/>
            <person name="Labutti K."/>
            <person name="Salamov A."/>
            <person name="Andreopoulos B."/>
            <person name="Baker S."/>
            <person name="Barry K."/>
            <person name="Bills G."/>
            <person name="Bluhm B."/>
            <person name="Cannon C."/>
            <person name="Castanera R."/>
            <person name="Culley D."/>
            <person name="Daum C."/>
            <person name="Ezra D."/>
            <person name="Gonzalez J."/>
            <person name="Henrissat B."/>
            <person name="Kuo A."/>
            <person name="Liang C."/>
            <person name="Lipzen A."/>
            <person name="Lutzoni F."/>
            <person name="Magnuson J."/>
            <person name="Mondo S."/>
            <person name="Nolan M."/>
            <person name="Ohm R."/>
            <person name="Pangilinan J."/>
            <person name="Park H.-J."/>
            <person name="Ramirez L."/>
            <person name="Alfaro M."/>
            <person name="Sun H."/>
            <person name="Tritt A."/>
            <person name="Yoshinaga Y."/>
            <person name="Zwiers L.-H."/>
            <person name="Turgeon B."/>
            <person name="Goodwin S."/>
            <person name="Spatafora J."/>
            <person name="Crous P."/>
            <person name="Grigoriev I."/>
        </authorList>
    </citation>
    <scope>NUCLEOTIDE SEQUENCE</scope>
    <source>
        <strain evidence="12">CBS 480.64</strain>
    </source>
</reference>
<dbReference type="PROSITE" id="PS50157">
    <property type="entry name" value="ZINC_FINGER_C2H2_2"/>
    <property type="match status" value="2"/>
</dbReference>
<feature type="compositionally biased region" description="Gly residues" evidence="10">
    <location>
        <begin position="335"/>
        <end position="348"/>
    </location>
</feature>
<sequence>MAATTRATSPCGDLFAQPAGVPAVSAPEAMLRSQPRTLTSMAMSPKSTKAGASPRLTSSPLTGAAAVASLKRRREDSQNQQDDSARSTSPNPAVTAVRALMDNSTSNASGRNKLSEPLRKAAQRIHIPEPGMSLGDTLQGESLQASPTSLASFGTPESVSHNPRMTATAGPTATSVGPLPSLSFVAEPADLAGPGRSGAQHEKSGDQAAEAAKAQTYPGPVSPQPAPATAPSLAGSSRGMSFPGIATNSRAPAPPKKHKCPSCNTEFTRQHNLKSHLLTHSEEKPFDCDQCTARFRRLHDLKRHSKLHTGERPHQCDKCCRTFARGDALARHNKGAGGCAGRRSGVGGIDEDDEDKYVNGGQGPSMPVTDQRRGSEPSRKRIHLDPSQSTARQMNYRQASGTYPPIGPLMERAQAAGTMGPPQAPAGPSTSPRGPPNHSSPLNPPSYAPYTSYAPAPALSGHPAGSMITDSPKTLSPGPPEHRMIADCGVSRRFRNQSPSISSQLSNPVFNRPVEGPPASHLRPHAHMHQHVPTLPPIGSTQSRAPRTALQPSVGPNSIGPVASIPPQPSIQLHPAGPAPQMGSISTHGRPSGSSLRELVPTDAAELWRQMESRMERIREECDQKIDKIAAELTALKQQLAQPSYSGEMNRY</sequence>
<feature type="compositionally biased region" description="Polar residues" evidence="10">
    <location>
        <begin position="539"/>
        <end position="549"/>
    </location>
</feature>
<dbReference type="GO" id="GO:0010468">
    <property type="term" value="P:regulation of gene expression"/>
    <property type="evidence" value="ECO:0007669"/>
    <property type="project" value="TreeGrafter"/>
</dbReference>
<keyword evidence="6" id="KW-0805">Transcription regulation</keyword>
<feature type="region of interest" description="Disordered" evidence="10">
    <location>
        <begin position="461"/>
        <end position="485"/>
    </location>
</feature>
<dbReference type="AlphaFoldDB" id="A0A6A7C841"/>
<dbReference type="EMBL" id="MU005960">
    <property type="protein sequence ID" value="KAF2863583.1"/>
    <property type="molecule type" value="Genomic_DNA"/>
</dbReference>
<comment type="subcellular location">
    <subcellularLocation>
        <location evidence="1">Nucleus</location>
    </subcellularLocation>
</comment>
<evidence type="ECO:0000256" key="4">
    <source>
        <dbReference type="ARBA" id="ARBA00022771"/>
    </source>
</evidence>
<proteinExistence type="predicted"/>
<evidence type="ECO:0000313" key="12">
    <source>
        <dbReference type="EMBL" id="KAF2863583.1"/>
    </source>
</evidence>
<evidence type="ECO:0000256" key="9">
    <source>
        <dbReference type="PROSITE-ProRule" id="PRU00042"/>
    </source>
</evidence>
<feature type="domain" description="C2H2-type" evidence="11">
    <location>
        <begin position="286"/>
        <end position="313"/>
    </location>
</feature>
<feature type="region of interest" description="Disordered" evidence="10">
    <location>
        <begin position="577"/>
        <end position="596"/>
    </location>
</feature>
<keyword evidence="3" id="KW-0677">Repeat</keyword>
<feature type="compositionally biased region" description="Polar residues" evidence="10">
    <location>
        <begin position="497"/>
        <end position="509"/>
    </location>
</feature>
<evidence type="ECO:0000256" key="8">
    <source>
        <dbReference type="ARBA" id="ARBA00023242"/>
    </source>
</evidence>
<feature type="region of interest" description="Disordered" evidence="10">
    <location>
        <begin position="530"/>
        <end position="549"/>
    </location>
</feature>
<evidence type="ECO:0000256" key="7">
    <source>
        <dbReference type="ARBA" id="ARBA00023163"/>
    </source>
</evidence>